<gene>
    <name evidence="2" type="ORF">E2562_003204</name>
</gene>
<accession>A0A6G1EUS8</accession>
<name>A0A6G1EUS8_9ORYZ</name>
<dbReference type="AlphaFoldDB" id="A0A6G1EUS8"/>
<comment type="caution">
    <text evidence="2">The sequence shown here is derived from an EMBL/GenBank/DDBJ whole genome shotgun (WGS) entry which is preliminary data.</text>
</comment>
<evidence type="ECO:0000256" key="1">
    <source>
        <dbReference type="SAM" id="MobiDB-lite"/>
    </source>
</evidence>
<proteinExistence type="predicted"/>
<feature type="region of interest" description="Disordered" evidence="1">
    <location>
        <begin position="81"/>
        <end position="161"/>
    </location>
</feature>
<dbReference type="Proteomes" id="UP000479710">
    <property type="component" value="Unassembled WGS sequence"/>
</dbReference>
<reference evidence="2 3" key="1">
    <citation type="submission" date="2019-11" db="EMBL/GenBank/DDBJ databases">
        <title>Whole genome sequence of Oryza granulata.</title>
        <authorList>
            <person name="Li W."/>
        </authorList>
    </citation>
    <scope>NUCLEOTIDE SEQUENCE [LARGE SCALE GENOMIC DNA]</scope>
    <source>
        <strain evidence="3">cv. Menghai</strain>
        <tissue evidence="2">Leaf</tissue>
    </source>
</reference>
<sequence length="161" mass="16816">MYMLRVVIGSNNIPASELPREDLVLCNDIGRVALQAILPKYDAKGILERAFGMTPRPEQILGDDGDGVHQDSGAARALVAGVAGGAVDPRDSRRVGKLLRSLSPPEVAPTMAMPQCMEHDAEASGSSWPRDDGASRSPRPGAGETSAKARPTSGEGDASTP</sequence>
<organism evidence="2 3">
    <name type="scientific">Oryza meyeriana var. granulata</name>
    <dbReference type="NCBI Taxonomy" id="110450"/>
    <lineage>
        <taxon>Eukaryota</taxon>
        <taxon>Viridiplantae</taxon>
        <taxon>Streptophyta</taxon>
        <taxon>Embryophyta</taxon>
        <taxon>Tracheophyta</taxon>
        <taxon>Spermatophyta</taxon>
        <taxon>Magnoliopsida</taxon>
        <taxon>Liliopsida</taxon>
        <taxon>Poales</taxon>
        <taxon>Poaceae</taxon>
        <taxon>BOP clade</taxon>
        <taxon>Oryzoideae</taxon>
        <taxon>Oryzeae</taxon>
        <taxon>Oryzinae</taxon>
        <taxon>Oryza</taxon>
        <taxon>Oryza meyeriana</taxon>
    </lineage>
</organism>
<keyword evidence="3" id="KW-1185">Reference proteome</keyword>
<dbReference type="EMBL" id="SPHZ02000002">
    <property type="protein sequence ID" value="KAF0928386.1"/>
    <property type="molecule type" value="Genomic_DNA"/>
</dbReference>
<protein>
    <submittedName>
        <fullName evidence="2">Uncharacterized protein</fullName>
    </submittedName>
</protein>
<evidence type="ECO:0000313" key="3">
    <source>
        <dbReference type="Proteomes" id="UP000479710"/>
    </source>
</evidence>
<evidence type="ECO:0000313" key="2">
    <source>
        <dbReference type="EMBL" id="KAF0928386.1"/>
    </source>
</evidence>